<dbReference type="Proteomes" id="UP000031659">
    <property type="component" value="Chromosome"/>
</dbReference>
<keyword evidence="2 12" id="KW-0639">Primosome</keyword>
<evidence type="ECO:0000256" key="4">
    <source>
        <dbReference type="ARBA" id="ARBA00022695"/>
    </source>
</evidence>
<comment type="caution">
    <text evidence="12">Lacks conserved residue(s) required for the propagation of feature annotation.</text>
</comment>
<dbReference type="GO" id="GO:0000428">
    <property type="term" value="C:DNA-directed RNA polymerase complex"/>
    <property type="evidence" value="ECO:0007669"/>
    <property type="project" value="UniProtKB-KW"/>
</dbReference>
<keyword evidence="5 12" id="KW-0235">DNA replication</keyword>
<dbReference type="Gene3D" id="3.90.980.10">
    <property type="entry name" value="DNA primase, catalytic core, N-terminal domain"/>
    <property type="match status" value="1"/>
</dbReference>
<dbReference type="InterPro" id="IPR006171">
    <property type="entry name" value="TOPRIM_dom"/>
</dbReference>
<dbReference type="Pfam" id="PF08275">
    <property type="entry name" value="DNAG_N"/>
    <property type="match status" value="1"/>
</dbReference>
<dbReference type="EMBL" id="AP013293">
    <property type="protein sequence ID" value="BAO66222.1"/>
    <property type="molecule type" value="Genomic_DNA"/>
</dbReference>
<dbReference type="PROSITE" id="PS50880">
    <property type="entry name" value="TOPRIM"/>
    <property type="match status" value="1"/>
</dbReference>
<dbReference type="SMART" id="SM00493">
    <property type="entry name" value="TOPRIM"/>
    <property type="match status" value="1"/>
</dbReference>
<evidence type="ECO:0000256" key="11">
    <source>
        <dbReference type="ARBA" id="ARBA00023163"/>
    </source>
</evidence>
<keyword evidence="3 12" id="KW-0808">Transferase</keyword>
<dbReference type="Gene3D" id="3.40.1360.10">
    <property type="match status" value="1"/>
</dbReference>
<dbReference type="InterPro" id="IPR050219">
    <property type="entry name" value="DnaG_primase"/>
</dbReference>
<comment type="function">
    <text evidence="12">RNA polymerase that catalyzes the synthesis of short RNA molecules used as primers for DNA polymerase during DNA replication.</text>
</comment>
<dbReference type="SUPFAM" id="SSF56731">
    <property type="entry name" value="DNA primase core"/>
    <property type="match status" value="1"/>
</dbReference>
<evidence type="ECO:0000256" key="8">
    <source>
        <dbReference type="ARBA" id="ARBA00022833"/>
    </source>
</evidence>
<dbReference type="NCBIfam" id="TIGR01391">
    <property type="entry name" value="dnaG"/>
    <property type="match status" value="1"/>
</dbReference>
<evidence type="ECO:0000256" key="2">
    <source>
        <dbReference type="ARBA" id="ARBA00022515"/>
    </source>
</evidence>
<dbReference type="InterPro" id="IPR006295">
    <property type="entry name" value="DNA_primase_DnaG"/>
</dbReference>
<sequence>MINKKIIEKIFEISKVEEVISDFICLKKIGVNYKALSPFSNEKNPSLIVSPLKQIWKDFSSGKGGNVVNFLMEYEKLNFLESIKYLAKKYNIEIINSYKNKFINSYKESIFIINNYAKFFFKKELNLNKKSIFFLKKRKFNLKQLNKFDIGYAPYNYNKFTNSALKKGFKLKILKKSGLINNNTNNDFFINRIIFPIHSISGLILGFGGRSLSEKKNIAKYLNSPESEIYHKGNNLYGIYQAKKYILKYNFCYLTEGYTDVISMYKFGIKNVVASLGTSLTLNQIFLIKRFTKNITIIYDSDESGINSCLRLIDILLEQEIHIKIISLPLKEDPDSFFKKKNYNKIINFLKKNTFNFINFKLNFFKKKNSKKQKIIFIKTIINSLSKISDLIIRDLYIKEICILLNINESIILSEIEFLLLNKNKFKKKSFNFILNESKKFKTLIVLEEKLLQISLLYGNVIITSNNYIPLKGNKKITIIEEFIFQMKIYNFCFYLEKHKYVFNVINKKLKNKKTFFFNKIFYKDLMKLISLIDQYDFDFFNLDKKKISQYFIETLLRYKSYYISNIIKKKFFILNREKKINKKLLLKTINLTKIKNNINKKLNILI</sequence>
<evidence type="ECO:0000256" key="7">
    <source>
        <dbReference type="ARBA" id="ARBA00022771"/>
    </source>
</evidence>
<evidence type="ECO:0000256" key="6">
    <source>
        <dbReference type="ARBA" id="ARBA00022723"/>
    </source>
</evidence>
<dbReference type="InterPro" id="IPR036977">
    <property type="entry name" value="DNA_primase_Znf_CHC2"/>
</dbReference>
<dbReference type="Pfam" id="PF13155">
    <property type="entry name" value="Toprim_2"/>
    <property type="match status" value="1"/>
</dbReference>
<dbReference type="GO" id="GO:0003677">
    <property type="term" value="F:DNA binding"/>
    <property type="evidence" value="ECO:0007669"/>
    <property type="project" value="UniProtKB-KW"/>
</dbReference>
<dbReference type="CDD" id="cd03364">
    <property type="entry name" value="TOPRIM_DnaG_primases"/>
    <property type="match status" value="1"/>
</dbReference>
<name>A0AAD1EXJ4_9FLAO</name>
<keyword evidence="7" id="KW-0863">Zinc-finger</keyword>
<keyword evidence="6" id="KW-0479">Metal-binding</keyword>
<dbReference type="PANTHER" id="PTHR30313">
    <property type="entry name" value="DNA PRIMASE"/>
    <property type="match status" value="1"/>
</dbReference>
<protein>
    <recommendedName>
        <fullName evidence="12">DNA primase</fullName>
        <ecNumber evidence="12">2.7.7.101</ecNumber>
    </recommendedName>
</protein>
<dbReference type="InterPro" id="IPR002694">
    <property type="entry name" value="Znf_CHC2"/>
</dbReference>
<proteinExistence type="inferred from homology"/>
<keyword evidence="8" id="KW-0862">Zinc</keyword>
<dbReference type="RefSeq" id="WP_041093735.1">
    <property type="nucleotide sequence ID" value="NZ_AP013293.1"/>
</dbReference>
<dbReference type="PANTHER" id="PTHR30313:SF2">
    <property type="entry name" value="DNA PRIMASE"/>
    <property type="match status" value="1"/>
</dbReference>
<evidence type="ECO:0000256" key="10">
    <source>
        <dbReference type="ARBA" id="ARBA00023125"/>
    </source>
</evidence>
<dbReference type="InterPro" id="IPR030846">
    <property type="entry name" value="DnaG_bac"/>
</dbReference>
<dbReference type="InterPro" id="IPR034151">
    <property type="entry name" value="TOPRIM_DnaG_bac"/>
</dbReference>
<dbReference type="GO" id="GO:0003899">
    <property type="term" value="F:DNA-directed RNA polymerase activity"/>
    <property type="evidence" value="ECO:0007669"/>
    <property type="project" value="UniProtKB-UniRule"/>
</dbReference>
<keyword evidence="1 12" id="KW-0240">DNA-directed RNA polymerase</keyword>
<reference evidence="14 15" key="1">
    <citation type="journal article" date="2014" name="ISME J.">
        <title>Swapping symbionts in spittlebugs: evolutionary replacement of a reduced genome symbiont.</title>
        <authorList>
            <person name="Koga R."/>
            <person name="Moran N.A."/>
        </authorList>
    </citation>
    <scope>NUCLEOTIDE SEQUENCE [LARGE SCALE GENOMIC DNA]</scope>
    <source>
        <strain evidence="14 15">PSPU</strain>
    </source>
</reference>
<dbReference type="GO" id="GO:1990077">
    <property type="term" value="C:primosome complex"/>
    <property type="evidence" value="ECO:0007669"/>
    <property type="project" value="UniProtKB-KW"/>
</dbReference>
<keyword evidence="4 12" id="KW-0548">Nucleotidyltransferase</keyword>
<evidence type="ECO:0000256" key="12">
    <source>
        <dbReference type="HAMAP-Rule" id="MF_00974"/>
    </source>
</evidence>
<dbReference type="GO" id="GO:0005737">
    <property type="term" value="C:cytoplasm"/>
    <property type="evidence" value="ECO:0007669"/>
    <property type="project" value="TreeGrafter"/>
</dbReference>
<comment type="similarity">
    <text evidence="12">Belongs to the DnaG primase family.</text>
</comment>
<dbReference type="GO" id="GO:0008270">
    <property type="term" value="F:zinc ion binding"/>
    <property type="evidence" value="ECO:0007669"/>
    <property type="project" value="UniProtKB-KW"/>
</dbReference>
<evidence type="ECO:0000256" key="9">
    <source>
        <dbReference type="ARBA" id="ARBA00022842"/>
    </source>
</evidence>
<dbReference type="Gene3D" id="3.90.580.10">
    <property type="entry name" value="Zinc finger, CHC2-type domain"/>
    <property type="match status" value="1"/>
</dbReference>
<comment type="subunit">
    <text evidence="12">Monomer. Interacts with DnaB.</text>
</comment>
<accession>A0AAD1EXJ4</accession>
<evidence type="ECO:0000259" key="13">
    <source>
        <dbReference type="PROSITE" id="PS50880"/>
    </source>
</evidence>
<dbReference type="SUPFAM" id="SSF57783">
    <property type="entry name" value="Zinc beta-ribbon"/>
    <property type="match status" value="1"/>
</dbReference>
<organism evidence="14 15">
    <name type="scientific">Candidatus Karelsulcia muelleri PSPU</name>
    <dbReference type="NCBI Taxonomy" id="1189303"/>
    <lineage>
        <taxon>Bacteria</taxon>
        <taxon>Pseudomonadati</taxon>
        <taxon>Bacteroidota</taxon>
        <taxon>Flavobacteriia</taxon>
        <taxon>Flavobacteriales</taxon>
        <taxon>Candidatus Karelsulcia</taxon>
    </lineage>
</organism>
<dbReference type="SMART" id="SM00400">
    <property type="entry name" value="ZnF_CHCC"/>
    <property type="match status" value="1"/>
</dbReference>
<dbReference type="KEGG" id="smup:SMPSPU_044"/>
<gene>
    <name evidence="12 14" type="primary">dnaG</name>
    <name evidence="14" type="ORF">SMPSPU_044</name>
</gene>
<dbReference type="HAMAP" id="MF_00974">
    <property type="entry name" value="DNA_primase_DnaG"/>
    <property type="match status" value="1"/>
</dbReference>
<dbReference type="AlphaFoldDB" id="A0AAD1EXJ4"/>
<evidence type="ECO:0000313" key="15">
    <source>
        <dbReference type="Proteomes" id="UP000031659"/>
    </source>
</evidence>
<dbReference type="Pfam" id="PF01807">
    <property type="entry name" value="Zn_ribbon_DnaG"/>
    <property type="match status" value="1"/>
</dbReference>
<evidence type="ECO:0000256" key="1">
    <source>
        <dbReference type="ARBA" id="ARBA00022478"/>
    </source>
</evidence>
<dbReference type="GO" id="GO:0006269">
    <property type="term" value="P:DNA replication, synthesis of primer"/>
    <property type="evidence" value="ECO:0007669"/>
    <property type="project" value="UniProtKB-UniRule"/>
</dbReference>
<evidence type="ECO:0000313" key="14">
    <source>
        <dbReference type="EMBL" id="BAO66222.1"/>
    </source>
</evidence>
<dbReference type="InterPro" id="IPR037068">
    <property type="entry name" value="DNA_primase_core_N_sf"/>
</dbReference>
<keyword evidence="11 12" id="KW-0804">Transcription</keyword>
<feature type="domain" description="Toprim" evidence="13">
    <location>
        <begin position="250"/>
        <end position="331"/>
    </location>
</feature>
<evidence type="ECO:0000256" key="3">
    <source>
        <dbReference type="ARBA" id="ARBA00022679"/>
    </source>
</evidence>
<keyword evidence="9" id="KW-0460">Magnesium</keyword>
<dbReference type="EC" id="2.7.7.101" evidence="12"/>
<comment type="catalytic activity">
    <reaction evidence="12">
        <text>ssDNA + n NTP = ssDNA/pppN(pN)n-1 hybrid + (n-1) diphosphate.</text>
        <dbReference type="EC" id="2.7.7.101"/>
    </reaction>
</comment>
<keyword evidence="10 12" id="KW-0238">DNA-binding</keyword>
<evidence type="ECO:0000256" key="5">
    <source>
        <dbReference type="ARBA" id="ARBA00022705"/>
    </source>
</evidence>
<dbReference type="InterPro" id="IPR013264">
    <property type="entry name" value="DNAG_N"/>
</dbReference>